<reference evidence="4 5" key="1">
    <citation type="submission" date="2020-04" db="EMBL/GenBank/DDBJ databases">
        <authorList>
            <person name="Wallbank WR R."/>
            <person name="Pardo Diaz C."/>
            <person name="Kozak K."/>
            <person name="Martin S."/>
            <person name="Jiggins C."/>
            <person name="Moest M."/>
            <person name="Warren A I."/>
            <person name="Byers J.R.P. K."/>
            <person name="Montejo-Kovacevich G."/>
            <person name="Yen C E."/>
        </authorList>
    </citation>
    <scope>NUCLEOTIDE SEQUENCE [LARGE SCALE GENOMIC DNA]</scope>
</reference>
<organism evidence="2 4">
    <name type="scientific">Arctia plantaginis</name>
    <name type="common">Wood tiger moth</name>
    <name type="synonym">Phalaena plantaginis</name>
    <dbReference type="NCBI Taxonomy" id="874455"/>
    <lineage>
        <taxon>Eukaryota</taxon>
        <taxon>Metazoa</taxon>
        <taxon>Ecdysozoa</taxon>
        <taxon>Arthropoda</taxon>
        <taxon>Hexapoda</taxon>
        <taxon>Insecta</taxon>
        <taxon>Pterygota</taxon>
        <taxon>Neoptera</taxon>
        <taxon>Endopterygota</taxon>
        <taxon>Lepidoptera</taxon>
        <taxon>Glossata</taxon>
        <taxon>Ditrysia</taxon>
        <taxon>Noctuoidea</taxon>
        <taxon>Erebidae</taxon>
        <taxon>Arctiinae</taxon>
        <taxon>Arctia</taxon>
    </lineage>
</organism>
<protein>
    <submittedName>
        <fullName evidence="2">Uncharacterized protein</fullName>
    </submittedName>
</protein>
<evidence type="ECO:0000313" key="2">
    <source>
        <dbReference type="EMBL" id="CAB3219859.1"/>
    </source>
</evidence>
<sequence>MGPRSARALNGNKRAPQSAPRGARTKLVAFCAKTWRPLRADRTILHYIIVLLLHAEEGNALRWCAHRLNNFTTFLLRLTIKMSANDFTPSEHKNVFDHFAEIL</sequence>
<evidence type="ECO:0000256" key="1">
    <source>
        <dbReference type="SAM" id="MobiDB-lite"/>
    </source>
</evidence>
<keyword evidence="4" id="KW-1185">Reference proteome</keyword>
<dbReference type="EMBL" id="CADEBD010000301">
    <property type="protein sequence ID" value="CAB3236387.1"/>
    <property type="molecule type" value="Genomic_DNA"/>
</dbReference>
<name>A0A8S0YL37_ARCPL</name>
<accession>A0A8S0YL37</accession>
<gene>
    <name evidence="2" type="ORF">APLA_LOCUS105</name>
    <name evidence="3" type="ORF">APLA_LOCUS7370</name>
</gene>
<dbReference type="Proteomes" id="UP000494256">
    <property type="component" value="Unassembled WGS sequence"/>
</dbReference>
<evidence type="ECO:0000313" key="5">
    <source>
        <dbReference type="Proteomes" id="UP000494256"/>
    </source>
</evidence>
<comment type="caution">
    <text evidence="2">The sequence shown here is derived from an EMBL/GenBank/DDBJ whole genome shotgun (WGS) entry which is preliminary data.</text>
</comment>
<evidence type="ECO:0000313" key="3">
    <source>
        <dbReference type="EMBL" id="CAB3236387.1"/>
    </source>
</evidence>
<dbReference type="AlphaFoldDB" id="A0A8S0YL37"/>
<dbReference type="Proteomes" id="UP000494106">
    <property type="component" value="Unassembled WGS sequence"/>
</dbReference>
<proteinExistence type="predicted"/>
<evidence type="ECO:0000313" key="4">
    <source>
        <dbReference type="Proteomes" id="UP000494106"/>
    </source>
</evidence>
<feature type="region of interest" description="Disordered" evidence="1">
    <location>
        <begin position="1"/>
        <end position="22"/>
    </location>
</feature>
<dbReference type="EMBL" id="CADEBC010000014">
    <property type="protein sequence ID" value="CAB3219859.1"/>
    <property type="molecule type" value="Genomic_DNA"/>
</dbReference>